<keyword evidence="1" id="KW-1133">Transmembrane helix</keyword>
<feature type="transmembrane region" description="Helical" evidence="1">
    <location>
        <begin position="111"/>
        <end position="132"/>
    </location>
</feature>
<keyword evidence="1" id="KW-0812">Transmembrane</keyword>
<evidence type="ECO:0008006" key="3">
    <source>
        <dbReference type="Google" id="ProtNLM"/>
    </source>
</evidence>
<name>A0A6J4L3D1_9ACTN</name>
<evidence type="ECO:0000256" key="1">
    <source>
        <dbReference type="SAM" id="Phobius"/>
    </source>
</evidence>
<keyword evidence="1" id="KW-0472">Membrane</keyword>
<proteinExistence type="predicted"/>
<evidence type="ECO:0000313" key="2">
    <source>
        <dbReference type="EMBL" id="CAA9321107.1"/>
    </source>
</evidence>
<dbReference type="EMBL" id="CADCUD010000060">
    <property type="protein sequence ID" value="CAA9321107.1"/>
    <property type="molecule type" value="Genomic_DNA"/>
</dbReference>
<protein>
    <recommendedName>
        <fullName evidence="3">Transmembrane protein (PGPGW)</fullName>
    </recommendedName>
</protein>
<gene>
    <name evidence="2" type="ORF">AVDCRST_MAG46-829</name>
</gene>
<dbReference type="Pfam" id="PF09656">
    <property type="entry name" value="PGPGW"/>
    <property type="match status" value="1"/>
</dbReference>
<feature type="transmembrane region" description="Helical" evidence="1">
    <location>
        <begin position="12"/>
        <end position="41"/>
    </location>
</feature>
<feature type="transmembrane region" description="Helical" evidence="1">
    <location>
        <begin position="73"/>
        <end position="91"/>
    </location>
</feature>
<organism evidence="2">
    <name type="scientific">uncultured Nocardioidaceae bacterium</name>
    <dbReference type="NCBI Taxonomy" id="253824"/>
    <lineage>
        <taxon>Bacteria</taxon>
        <taxon>Bacillati</taxon>
        <taxon>Actinomycetota</taxon>
        <taxon>Actinomycetes</taxon>
        <taxon>Propionibacteriales</taxon>
        <taxon>Nocardioidaceae</taxon>
        <taxon>environmental samples</taxon>
    </lineage>
</organism>
<accession>A0A6J4L3D1</accession>
<reference evidence="2" key="1">
    <citation type="submission" date="2020-02" db="EMBL/GenBank/DDBJ databases">
        <authorList>
            <person name="Meier V. D."/>
        </authorList>
    </citation>
    <scope>NUCLEOTIDE SEQUENCE</scope>
    <source>
        <strain evidence="2">AVDCRST_MAG46</strain>
    </source>
</reference>
<dbReference type="AlphaFoldDB" id="A0A6J4L3D1"/>
<sequence length="153" mass="16283">MRVLRKTGVTVLGWVLLVVGVVALILPGPGLLMLVAGLVILSQEYDWAERRVEPIKVKAFEVAASGVRTWPRILASIACALVVIAVGALWWVDPEIPEFWILGPQLPAGGWGAGLSIIVSGVIALSLIAYSVRRFRGPADDQAAAEATYAGQD</sequence>
<dbReference type="InterPro" id="IPR019099">
    <property type="entry name" value="Uncharacterised_PGPGW_TM"/>
</dbReference>